<dbReference type="InterPro" id="IPR021224">
    <property type="entry name" value="DUF2690"/>
</dbReference>
<feature type="signal peptide" evidence="1">
    <location>
        <begin position="1"/>
        <end position="30"/>
    </location>
</feature>
<name>A0AB39J9H7_9BACT</name>
<dbReference type="RefSeq" id="WP_369000647.1">
    <property type="nucleotide sequence ID" value="NZ_CP158487.1"/>
</dbReference>
<sequence length="151" mass="16813">MMSNKKRLATFVAAIVLMFSAMTLSSPATHAVGCYGDWCSGRDADATGCSADAVTTQVYNNKEFSLQVRWSPTCKTNWARIVMYSPGWIKCTSNGYLKAVQDTGYTQQIFFDTVCAAVSTVHYTPMIYSPVHRVRAVFVNQNNFTYSTPWS</sequence>
<evidence type="ECO:0000313" key="2">
    <source>
        <dbReference type="EMBL" id="XDN89392.1"/>
    </source>
</evidence>
<evidence type="ECO:0000256" key="1">
    <source>
        <dbReference type="SAM" id="SignalP"/>
    </source>
</evidence>
<protein>
    <submittedName>
        <fullName evidence="2">DUF2690 domain-containing protein</fullName>
    </submittedName>
</protein>
<feature type="chain" id="PRO_5044297202" evidence="1">
    <location>
        <begin position="31"/>
        <end position="151"/>
    </location>
</feature>
<accession>A0AB39J9H7</accession>
<proteinExistence type="predicted"/>
<gene>
    <name evidence="2" type="ORF">TM074_01625</name>
</gene>
<organism evidence="2">
    <name type="scientific">Candidatus Nanosynbacter sp. TM7-074</name>
    <dbReference type="NCBI Taxonomy" id="3158573"/>
    <lineage>
        <taxon>Bacteria</taxon>
        <taxon>Candidatus Saccharimonadota</taxon>
        <taxon>Candidatus Saccharimonadia</taxon>
        <taxon>Candidatus Nanosynbacterales</taxon>
        <taxon>Candidatus Nanosynbacteraceae</taxon>
        <taxon>Candidatus Nanosynbacter</taxon>
    </lineage>
</organism>
<reference evidence="2" key="1">
    <citation type="submission" date="2024-06" db="EMBL/GenBank/DDBJ databases">
        <authorList>
            <person name="Atkinson C."/>
            <person name="McLean J."/>
            <person name="Gallagher L."/>
            <person name="Bor B."/>
            <person name="Mougous J."/>
        </authorList>
    </citation>
    <scope>NUCLEOTIDE SEQUENCE</scope>
    <source>
        <strain evidence="2">TM7-074</strain>
    </source>
</reference>
<dbReference type="Pfam" id="PF10901">
    <property type="entry name" value="DUF2690"/>
    <property type="match status" value="1"/>
</dbReference>
<dbReference type="EMBL" id="CP158487">
    <property type="protein sequence ID" value="XDN89392.1"/>
    <property type="molecule type" value="Genomic_DNA"/>
</dbReference>
<dbReference type="AlphaFoldDB" id="A0AB39J9H7"/>
<keyword evidence="1" id="KW-0732">Signal</keyword>